<protein>
    <submittedName>
        <fullName evidence="2">Uncharacterized protein</fullName>
    </submittedName>
</protein>
<dbReference type="RefSeq" id="WP_205102089.1">
    <property type="nucleotide sequence ID" value="NZ_JACJJC010000004.1"/>
</dbReference>
<evidence type="ECO:0000313" key="2">
    <source>
        <dbReference type="EMBL" id="MBM6703618.1"/>
    </source>
</evidence>
<keyword evidence="3" id="KW-1185">Reference proteome</keyword>
<dbReference type="Proteomes" id="UP000715095">
    <property type="component" value="Unassembled WGS sequence"/>
</dbReference>
<feature type="region of interest" description="Disordered" evidence="1">
    <location>
        <begin position="1"/>
        <end position="51"/>
    </location>
</feature>
<reference evidence="2 3" key="1">
    <citation type="journal article" date="2021" name="Sci. Rep.">
        <title>The distribution of antibiotic resistance genes in chicken gut microbiota commensals.</title>
        <authorList>
            <person name="Juricova H."/>
            <person name="Matiasovicova J."/>
            <person name="Kubasova T."/>
            <person name="Cejkova D."/>
            <person name="Rychlik I."/>
        </authorList>
    </citation>
    <scope>NUCLEOTIDE SEQUENCE [LARGE SCALE GENOMIC DNA]</scope>
    <source>
        <strain evidence="2 3">An829</strain>
    </source>
</reference>
<name>A0ABS2DQS7_9BURK</name>
<gene>
    <name evidence="2" type="ORF">H6A60_03835</name>
</gene>
<organism evidence="2 3">
    <name type="scientific">Sutterella massiliensis</name>
    <dbReference type="NCBI Taxonomy" id="1816689"/>
    <lineage>
        <taxon>Bacteria</taxon>
        <taxon>Pseudomonadati</taxon>
        <taxon>Pseudomonadota</taxon>
        <taxon>Betaproteobacteria</taxon>
        <taxon>Burkholderiales</taxon>
        <taxon>Sutterellaceae</taxon>
        <taxon>Sutterella</taxon>
    </lineage>
</organism>
<evidence type="ECO:0000313" key="3">
    <source>
        <dbReference type="Proteomes" id="UP000715095"/>
    </source>
</evidence>
<accession>A0ABS2DQS7</accession>
<dbReference type="EMBL" id="JACJJC010000004">
    <property type="protein sequence ID" value="MBM6703618.1"/>
    <property type="molecule type" value="Genomic_DNA"/>
</dbReference>
<comment type="caution">
    <text evidence="2">The sequence shown here is derived from an EMBL/GenBank/DDBJ whole genome shotgun (WGS) entry which is preliminary data.</text>
</comment>
<evidence type="ECO:0000256" key="1">
    <source>
        <dbReference type="SAM" id="MobiDB-lite"/>
    </source>
</evidence>
<proteinExistence type="predicted"/>
<sequence length="51" mass="5291">MANARATTIVEEASGKTMGRRARSALDRRPLAQGAPENGGGKCRRPAAKPG</sequence>
<feature type="compositionally biased region" description="Basic residues" evidence="1">
    <location>
        <begin position="42"/>
        <end position="51"/>
    </location>
</feature>